<evidence type="ECO:0000256" key="5">
    <source>
        <dbReference type="SAM" id="SignalP"/>
    </source>
</evidence>
<evidence type="ECO:0000256" key="1">
    <source>
        <dbReference type="ARBA" id="ARBA00009500"/>
    </source>
</evidence>
<dbReference type="SMART" id="SM00093">
    <property type="entry name" value="SERPIN"/>
    <property type="match status" value="1"/>
</dbReference>
<reference evidence="8" key="1">
    <citation type="submission" date="2025-08" db="UniProtKB">
        <authorList>
            <consortium name="RefSeq"/>
        </authorList>
    </citation>
    <scope>IDENTIFICATION</scope>
</reference>
<feature type="domain" description="Serpin" evidence="6">
    <location>
        <begin position="193"/>
        <end position="552"/>
    </location>
</feature>
<keyword evidence="7" id="KW-1185">Reference proteome</keyword>
<dbReference type="SUPFAM" id="SSF56574">
    <property type="entry name" value="Serpins"/>
    <property type="match status" value="1"/>
</dbReference>
<feature type="signal peptide" evidence="5">
    <location>
        <begin position="1"/>
        <end position="21"/>
    </location>
</feature>
<dbReference type="InterPro" id="IPR023796">
    <property type="entry name" value="Serpin_dom"/>
</dbReference>
<keyword evidence="5" id="KW-0732">Signal</keyword>
<evidence type="ECO:0000256" key="2">
    <source>
        <dbReference type="ARBA" id="ARBA00022690"/>
    </source>
</evidence>
<dbReference type="PANTHER" id="PTHR11461:SF211">
    <property type="entry name" value="GH10112P-RELATED"/>
    <property type="match status" value="1"/>
</dbReference>
<evidence type="ECO:0000256" key="3">
    <source>
        <dbReference type="ARBA" id="ARBA00022900"/>
    </source>
</evidence>
<protein>
    <submittedName>
        <fullName evidence="8">Serpin B7-like</fullName>
    </submittedName>
</protein>
<dbReference type="InterPro" id="IPR000215">
    <property type="entry name" value="Serpin_fam"/>
</dbReference>
<evidence type="ECO:0000259" key="6">
    <source>
        <dbReference type="SMART" id="SM00093"/>
    </source>
</evidence>
<dbReference type="InterPro" id="IPR042178">
    <property type="entry name" value="Serpin_sf_1"/>
</dbReference>
<dbReference type="InterPro" id="IPR036186">
    <property type="entry name" value="Serpin_sf"/>
</dbReference>
<dbReference type="Gene3D" id="2.30.39.10">
    <property type="entry name" value="Alpha-1-antitrypsin, domain 1"/>
    <property type="match status" value="1"/>
</dbReference>
<accession>A0A6J1MGZ1</accession>
<keyword evidence="2" id="KW-0646">Protease inhibitor</keyword>
<dbReference type="AlphaFoldDB" id="A0A6J1MGZ1"/>
<dbReference type="KEGG" id="bany:112043337"/>
<dbReference type="RefSeq" id="XP_023934460.2">
    <property type="nucleotide sequence ID" value="XM_024078692.2"/>
</dbReference>
<dbReference type="Pfam" id="PF00079">
    <property type="entry name" value="Serpin"/>
    <property type="match status" value="1"/>
</dbReference>
<name>A0A6J1MGZ1_BICAN</name>
<feature type="chain" id="PRO_5045943540" evidence="5">
    <location>
        <begin position="22"/>
        <end position="553"/>
    </location>
</feature>
<comment type="similarity">
    <text evidence="1 4">Belongs to the serpin family.</text>
</comment>
<gene>
    <name evidence="8" type="primary">LOC112043337</name>
</gene>
<sequence length="553" mass="62788">MLFPVCIGVLFVNNLFASIRAYDFSILGPPIRDVPLHLQMEICFMGNKPFYCPKSQQKSYTANANRYIKDRILLSPKRNRDNFSDRLPLYSPHQLLSSFQYAPSPEIHGSFLRNLPLLEHGKYTYGVTTVTNGMKPSSDYSVLPTRGNAVKSTVVPLFTTVLKPEKEKDIHLNVTLFDKFILSLDQFDRKFYQITFNKLLSISPLDRLENGISFAQSGLFLYLALTALSTELDLISSKEIDSNLQLKPSVSDKIKLIKQIISWLPESSPDLKLHWATRLVVEPVLPVSQEFLEGAATALNIQVEWLNGTETSEELTKNLNRRVKTDSGGAMRNTFEEDDFSEGTCSILLNTVYLRARWRSPPTVLNGSRPFRDSEQLAPGAPERSVRMIRINDVMRYAALKEWNAEALEISYATPGLTLLLLIPRGRTIKSLATNVTTTSLTQISQKLRTMRVAATLPIYTLRMTLLLPDKLQAMGISRLVDANHTKSKRCGQLRLSHAVQRIMFWAEAGRNAYKDDGIEWDETPEKEMIVDRPYLFFVRWKNVTLINGNFAL</sequence>
<dbReference type="PANTHER" id="PTHR11461">
    <property type="entry name" value="SERINE PROTEASE INHIBITOR, SERPIN"/>
    <property type="match status" value="1"/>
</dbReference>
<dbReference type="GeneID" id="112043337"/>
<dbReference type="GO" id="GO:0004867">
    <property type="term" value="F:serine-type endopeptidase inhibitor activity"/>
    <property type="evidence" value="ECO:0007669"/>
    <property type="project" value="UniProtKB-KW"/>
</dbReference>
<dbReference type="GO" id="GO:0005615">
    <property type="term" value="C:extracellular space"/>
    <property type="evidence" value="ECO:0007669"/>
    <property type="project" value="InterPro"/>
</dbReference>
<proteinExistence type="inferred from homology"/>
<keyword evidence="3" id="KW-0722">Serine protease inhibitor</keyword>
<evidence type="ECO:0000313" key="7">
    <source>
        <dbReference type="Proteomes" id="UP001652582"/>
    </source>
</evidence>
<evidence type="ECO:0000256" key="4">
    <source>
        <dbReference type="RuleBase" id="RU000411"/>
    </source>
</evidence>
<dbReference type="Gene3D" id="3.30.497.10">
    <property type="entry name" value="Antithrombin, subunit I, domain 2"/>
    <property type="match status" value="1"/>
</dbReference>
<evidence type="ECO:0000313" key="8">
    <source>
        <dbReference type="RefSeq" id="XP_023934460.2"/>
    </source>
</evidence>
<organism evidence="7 8">
    <name type="scientific">Bicyclus anynana</name>
    <name type="common">Squinting bush brown butterfly</name>
    <dbReference type="NCBI Taxonomy" id="110368"/>
    <lineage>
        <taxon>Eukaryota</taxon>
        <taxon>Metazoa</taxon>
        <taxon>Ecdysozoa</taxon>
        <taxon>Arthropoda</taxon>
        <taxon>Hexapoda</taxon>
        <taxon>Insecta</taxon>
        <taxon>Pterygota</taxon>
        <taxon>Neoptera</taxon>
        <taxon>Endopterygota</taxon>
        <taxon>Lepidoptera</taxon>
        <taxon>Glossata</taxon>
        <taxon>Ditrysia</taxon>
        <taxon>Papilionoidea</taxon>
        <taxon>Nymphalidae</taxon>
        <taxon>Satyrinae</taxon>
        <taxon>Satyrini</taxon>
        <taxon>Mycalesina</taxon>
        <taxon>Bicyclus</taxon>
    </lineage>
</organism>
<dbReference type="InterPro" id="IPR042185">
    <property type="entry name" value="Serpin_sf_2"/>
</dbReference>
<dbReference type="Proteomes" id="UP001652582">
    <property type="component" value="Chromosome 4"/>
</dbReference>
<dbReference type="OrthoDB" id="7474840at2759"/>